<comment type="caution">
    <text evidence="3">The sequence shown here is derived from an EMBL/GenBank/DDBJ whole genome shotgun (WGS) entry which is preliminary data.</text>
</comment>
<gene>
    <name evidence="3" type="ORF">FX155_05135</name>
</gene>
<dbReference type="GO" id="GO:0005737">
    <property type="term" value="C:cytoplasm"/>
    <property type="evidence" value="ECO:0007669"/>
    <property type="project" value="TreeGrafter"/>
</dbReference>
<proteinExistence type="predicted"/>
<feature type="domain" description="FAD dependent oxidoreductase" evidence="2">
    <location>
        <begin position="6"/>
        <end position="358"/>
    </location>
</feature>
<dbReference type="RefSeq" id="WP_154487964.1">
    <property type="nucleotide sequence ID" value="NZ_VULN01000006.1"/>
</dbReference>
<sequence length="380" mass="40955">MMSTADVIIVGAGIVGNSTAYYLAKRGCSVIVLEGDKNVGNGASSRNGGGVRQSGRDARELPLMQYGVKNIWPHISEELGYDCEYHQDGNLRLGKTEKHLQILKKLADSAYDCGVDVKMIDGDEVRAINPYLSEEVIGASWCPTDGHANPLSTTLAFYMASRRLGVRYYSGDKAIQLRKIKGHIRQVITESGAVYEGDTVLLAAGYGSRALAATVGIDVPIEVNIIEALVTEAEPHMFNQMLGTAEADFYGHQTNHGSFVFGGDCGLEGFTEDPIDRPNSKSNCSITAPCVCRGIMKYFPDLAKAKIVRTWAGEEDKCVDLVPVLGNVEEVPGLMLACGFTGHGFGIGPAVGNQLAELVTENKTEVDLSALHYNRFVAKI</sequence>
<dbReference type="Gene3D" id="3.50.50.60">
    <property type="entry name" value="FAD/NAD(P)-binding domain"/>
    <property type="match status" value="1"/>
</dbReference>
<evidence type="ECO:0000259" key="2">
    <source>
        <dbReference type="Pfam" id="PF01266"/>
    </source>
</evidence>
<dbReference type="Gene3D" id="3.30.9.10">
    <property type="entry name" value="D-Amino Acid Oxidase, subunit A, domain 2"/>
    <property type="match status" value="1"/>
</dbReference>
<dbReference type="GO" id="GO:0016491">
    <property type="term" value="F:oxidoreductase activity"/>
    <property type="evidence" value="ECO:0007669"/>
    <property type="project" value="UniProtKB-KW"/>
</dbReference>
<dbReference type="Proteomes" id="UP000441455">
    <property type="component" value="Unassembled WGS sequence"/>
</dbReference>
<dbReference type="InterPro" id="IPR036188">
    <property type="entry name" value="FAD/NAD-bd_sf"/>
</dbReference>
<dbReference type="PANTHER" id="PTHR13847">
    <property type="entry name" value="SARCOSINE DEHYDROGENASE-RELATED"/>
    <property type="match status" value="1"/>
</dbReference>
<dbReference type="EMBL" id="VULN01000006">
    <property type="protein sequence ID" value="MSS81978.1"/>
    <property type="molecule type" value="Genomic_DNA"/>
</dbReference>
<dbReference type="AlphaFoldDB" id="A0A6N7W1G0"/>
<organism evidence="3 4">
    <name type="scientific">Acidaminococcus fermentans</name>
    <dbReference type="NCBI Taxonomy" id="905"/>
    <lineage>
        <taxon>Bacteria</taxon>
        <taxon>Bacillati</taxon>
        <taxon>Bacillota</taxon>
        <taxon>Negativicutes</taxon>
        <taxon>Acidaminococcales</taxon>
        <taxon>Acidaminococcaceae</taxon>
        <taxon>Acidaminococcus</taxon>
    </lineage>
</organism>
<reference evidence="3 4" key="1">
    <citation type="submission" date="2019-08" db="EMBL/GenBank/DDBJ databases">
        <title>In-depth cultivation of the pig gut microbiome towards novel bacterial diversity and tailored functional studies.</title>
        <authorList>
            <person name="Wylensek D."/>
            <person name="Hitch T.C.A."/>
            <person name="Clavel T."/>
        </authorList>
    </citation>
    <scope>NUCLEOTIDE SEQUENCE [LARGE SCALE GENOMIC DNA]</scope>
    <source>
        <strain evidence="3 4">WCA-389-WT-5B</strain>
    </source>
</reference>
<dbReference type="PANTHER" id="PTHR13847:SF287">
    <property type="entry name" value="FAD-DEPENDENT OXIDOREDUCTASE DOMAIN-CONTAINING PROTEIN 1"/>
    <property type="match status" value="1"/>
</dbReference>
<evidence type="ECO:0000256" key="1">
    <source>
        <dbReference type="ARBA" id="ARBA00023002"/>
    </source>
</evidence>
<evidence type="ECO:0000313" key="4">
    <source>
        <dbReference type="Proteomes" id="UP000441455"/>
    </source>
</evidence>
<dbReference type="SUPFAM" id="SSF51905">
    <property type="entry name" value="FAD/NAD(P)-binding domain"/>
    <property type="match status" value="1"/>
</dbReference>
<dbReference type="InterPro" id="IPR006076">
    <property type="entry name" value="FAD-dep_OxRdtase"/>
</dbReference>
<accession>A0A6N7W1G0</accession>
<protein>
    <submittedName>
        <fullName evidence="3">FAD-binding oxidoreductase</fullName>
    </submittedName>
</protein>
<name>A0A6N7W1G0_ACIFE</name>
<dbReference type="OrthoDB" id="9794226at2"/>
<dbReference type="Pfam" id="PF01266">
    <property type="entry name" value="DAO"/>
    <property type="match status" value="1"/>
</dbReference>
<keyword evidence="1" id="KW-0560">Oxidoreductase</keyword>
<evidence type="ECO:0000313" key="3">
    <source>
        <dbReference type="EMBL" id="MSS81978.1"/>
    </source>
</evidence>